<dbReference type="GO" id="GO:0006307">
    <property type="term" value="P:DNA alkylation repair"/>
    <property type="evidence" value="ECO:0007669"/>
    <property type="project" value="InterPro"/>
</dbReference>
<proteinExistence type="predicted"/>
<evidence type="ECO:0000313" key="11">
    <source>
        <dbReference type="Proteomes" id="UP000600588"/>
    </source>
</evidence>
<evidence type="ECO:0000256" key="1">
    <source>
        <dbReference type="ARBA" id="ARBA00001954"/>
    </source>
</evidence>
<comment type="cofactor">
    <cofactor evidence="1">
        <name>Fe(2+)</name>
        <dbReference type="ChEBI" id="CHEBI:29033"/>
    </cofactor>
</comment>
<keyword evidence="11" id="KW-1185">Reference proteome</keyword>
<dbReference type="Proteomes" id="UP000600588">
    <property type="component" value="Unassembled WGS sequence"/>
</dbReference>
<gene>
    <name evidence="10" type="ORF">ICJ83_00615</name>
</gene>
<dbReference type="InterPro" id="IPR027450">
    <property type="entry name" value="AlkB-like"/>
</dbReference>
<evidence type="ECO:0000256" key="7">
    <source>
        <dbReference type="ARBA" id="ARBA00023004"/>
    </source>
</evidence>
<evidence type="ECO:0000256" key="5">
    <source>
        <dbReference type="ARBA" id="ARBA00022964"/>
    </source>
</evidence>
<dbReference type="InterPro" id="IPR037151">
    <property type="entry name" value="AlkB-like_sf"/>
</dbReference>
<name>A0A8J6Q7I6_9FLAO</name>
<dbReference type="RefSeq" id="WP_188229260.1">
    <property type="nucleotide sequence ID" value="NZ_JACVXB010000001.1"/>
</dbReference>
<dbReference type="GO" id="GO:0140097">
    <property type="term" value="F:catalytic activity, acting on DNA"/>
    <property type="evidence" value="ECO:0007669"/>
    <property type="project" value="UniProtKB-ARBA"/>
</dbReference>
<dbReference type="PROSITE" id="PS51471">
    <property type="entry name" value="FE2OG_OXY"/>
    <property type="match status" value="1"/>
</dbReference>
<dbReference type="InterPro" id="IPR032854">
    <property type="entry name" value="ALKBH3"/>
</dbReference>
<dbReference type="SUPFAM" id="SSF51197">
    <property type="entry name" value="Clavaminate synthase-like"/>
    <property type="match status" value="1"/>
</dbReference>
<dbReference type="GO" id="GO:0051213">
    <property type="term" value="F:dioxygenase activity"/>
    <property type="evidence" value="ECO:0007669"/>
    <property type="project" value="UniProtKB-KW"/>
</dbReference>
<organism evidence="10 11">
    <name type="scientific">Aestuariibaculum sediminum</name>
    <dbReference type="NCBI Taxonomy" id="2770637"/>
    <lineage>
        <taxon>Bacteria</taxon>
        <taxon>Pseudomonadati</taxon>
        <taxon>Bacteroidota</taxon>
        <taxon>Flavobacteriia</taxon>
        <taxon>Flavobacteriales</taxon>
        <taxon>Flavobacteriaceae</taxon>
    </lineage>
</organism>
<dbReference type="GO" id="GO:0016705">
    <property type="term" value="F:oxidoreductase activity, acting on paired donors, with incorporation or reduction of molecular oxygen"/>
    <property type="evidence" value="ECO:0007669"/>
    <property type="project" value="UniProtKB-ARBA"/>
</dbReference>
<dbReference type="GO" id="GO:0032451">
    <property type="term" value="F:demethylase activity"/>
    <property type="evidence" value="ECO:0007669"/>
    <property type="project" value="UniProtKB-ARBA"/>
</dbReference>
<evidence type="ECO:0000256" key="2">
    <source>
        <dbReference type="ARBA" id="ARBA00022723"/>
    </source>
</evidence>
<dbReference type="Pfam" id="PF13532">
    <property type="entry name" value="2OG-FeII_Oxy_2"/>
    <property type="match status" value="1"/>
</dbReference>
<sequence length="204" mass="23658">MKLFEFESDHTKNCLPKDGTVNYYGKILSHTDSDIILEQLLETIAWKNDEAIIFGKRIITKRKVAWYGEKPFSYTYSNITKHALIWTKELKFLKNLVEQKTGETYNSCLLNLYHNGTEGMAWHSDGEKDLKPNGAIASLSFGAERKFAFKHKDTQEKIHLLLEHGSLLVMKGETQTHWLHRLPPTKKIHSPRINLTFRTIIENT</sequence>
<protein>
    <submittedName>
        <fullName evidence="10">Alpha-ketoglutarate-dependent dioxygenase AlkB</fullName>
    </submittedName>
</protein>
<evidence type="ECO:0000256" key="4">
    <source>
        <dbReference type="ARBA" id="ARBA00022842"/>
    </source>
</evidence>
<dbReference type="AlphaFoldDB" id="A0A8J6Q7I6"/>
<keyword evidence="4" id="KW-0460">Magnesium</keyword>
<keyword evidence="2" id="KW-0479">Metal-binding</keyword>
<dbReference type="GO" id="GO:0016787">
    <property type="term" value="F:hydrolase activity"/>
    <property type="evidence" value="ECO:0007669"/>
    <property type="project" value="UniProtKB-ARBA"/>
</dbReference>
<evidence type="ECO:0000259" key="9">
    <source>
        <dbReference type="PROSITE" id="PS51471"/>
    </source>
</evidence>
<keyword evidence="5 10" id="KW-0223">Dioxygenase</keyword>
<keyword evidence="7" id="KW-0408">Iron</keyword>
<keyword evidence="3" id="KW-0227">DNA damage</keyword>
<comment type="caution">
    <text evidence="10">The sequence shown here is derived from an EMBL/GenBank/DDBJ whole genome shotgun (WGS) entry which is preliminary data.</text>
</comment>
<reference evidence="10 11" key="1">
    <citation type="submission" date="2020-09" db="EMBL/GenBank/DDBJ databases">
        <title>TT11 complete genome.</title>
        <authorList>
            <person name="Wu Z."/>
        </authorList>
    </citation>
    <scope>NUCLEOTIDE SEQUENCE [LARGE SCALE GENOMIC DNA]</scope>
    <source>
        <strain evidence="10 11">TT11</strain>
    </source>
</reference>
<dbReference type="EMBL" id="JACVXB010000001">
    <property type="protein sequence ID" value="MBD0830622.1"/>
    <property type="molecule type" value="Genomic_DNA"/>
</dbReference>
<keyword evidence="8" id="KW-0234">DNA repair</keyword>
<evidence type="ECO:0000256" key="8">
    <source>
        <dbReference type="ARBA" id="ARBA00023204"/>
    </source>
</evidence>
<evidence type="ECO:0000313" key="10">
    <source>
        <dbReference type="EMBL" id="MBD0830622.1"/>
    </source>
</evidence>
<accession>A0A8J6Q7I6</accession>
<dbReference type="InterPro" id="IPR005123">
    <property type="entry name" value="Oxoglu/Fe-dep_dioxygenase_dom"/>
</dbReference>
<dbReference type="Gene3D" id="2.60.120.590">
    <property type="entry name" value="Alpha-ketoglutarate-dependent dioxygenase AlkB-like"/>
    <property type="match status" value="1"/>
</dbReference>
<feature type="domain" description="Fe2OG dioxygenase" evidence="9">
    <location>
        <begin position="104"/>
        <end position="201"/>
    </location>
</feature>
<dbReference type="GO" id="GO:0046872">
    <property type="term" value="F:metal ion binding"/>
    <property type="evidence" value="ECO:0007669"/>
    <property type="project" value="UniProtKB-KW"/>
</dbReference>
<dbReference type="FunFam" id="2.60.120.590:FF:000004">
    <property type="entry name" value="DNA oxidative demethylase ALKBH2"/>
    <property type="match status" value="1"/>
</dbReference>
<evidence type="ECO:0000256" key="6">
    <source>
        <dbReference type="ARBA" id="ARBA00023002"/>
    </source>
</evidence>
<evidence type="ECO:0000256" key="3">
    <source>
        <dbReference type="ARBA" id="ARBA00022763"/>
    </source>
</evidence>
<dbReference type="PANTHER" id="PTHR31212:SF4">
    <property type="entry name" value="ALPHA-KETOGLUTARATE-DEPENDENT DIOXYGENASE ALKB HOMOLOG 3"/>
    <property type="match status" value="1"/>
</dbReference>
<keyword evidence="6" id="KW-0560">Oxidoreductase</keyword>
<dbReference type="PANTHER" id="PTHR31212">
    <property type="entry name" value="ALPHA-KETOGLUTARATE-DEPENDENT DIOXYGENASE ALKB HOMOLOG 3"/>
    <property type="match status" value="1"/>
</dbReference>